<accession>A0A4S8R906</accession>
<protein>
    <submittedName>
        <fullName evidence="2">Uncharacterized protein</fullName>
    </submittedName>
</protein>
<reference evidence="2 3" key="1">
    <citation type="submission" date="2017-12" db="EMBL/GenBank/DDBJ databases">
        <title>Comparative genomics of Botrytis spp.</title>
        <authorList>
            <person name="Valero-Jimenez C.A."/>
            <person name="Tapia P."/>
            <person name="Veloso J."/>
            <person name="Silva-Moreno E."/>
            <person name="Staats M."/>
            <person name="Valdes J.H."/>
            <person name="Van Kan J.A.L."/>
        </authorList>
    </citation>
    <scope>NUCLEOTIDE SEQUENCE [LARGE SCALE GENOMIC DNA]</scope>
    <source>
        <strain evidence="2 3">MUCL435</strain>
    </source>
</reference>
<evidence type="ECO:0000256" key="1">
    <source>
        <dbReference type="SAM" id="MobiDB-lite"/>
    </source>
</evidence>
<dbReference type="EMBL" id="PQXL01000049">
    <property type="protein sequence ID" value="THV53482.1"/>
    <property type="molecule type" value="Genomic_DNA"/>
</dbReference>
<evidence type="ECO:0000313" key="2">
    <source>
        <dbReference type="EMBL" id="THV53482.1"/>
    </source>
</evidence>
<feature type="region of interest" description="Disordered" evidence="1">
    <location>
        <begin position="73"/>
        <end position="101"/>
    </location>
</feature>
<comment type="caution">
    <text evidence="2">The sequence shown here is derived from an EMBL/GenBank/DDBJ whole genome shotgun (WGS) entry which is preliminary data.</text>
</comment>
<dbReference type="AlphaFoldDB" id="A0A4S8R906"/>
<sequence length="101" mass="11549">MYRSQKTSRLESKMAPQPSPLSVSFSDSEGDHPQRQKREDLSPGLIKSLKQACQSLERNMIEEEEKRMWAALVAGKSTNATKRWRGRSPAESESSEKRRNL</sequence>
<dbReference type="Proteomes" id="UP000308671">
    <property type="component" value="Unassembled WGS sequence"/>
</dbReference>
<proteinExistence type="predicted"/>
<feature type="region of interest" description="Disordered" evidence="1">
    <location>
        <begin position="1"/>
        <end position="46"/>
    </location>
</feature>
<evidence type="ECO:0000313" key="3">
    <source>
        <dbReference type="Proteomes" id="UP000308671"/>
    </source>
</evidence>
<name>A0A4S8R906_9HELO</name>
<gene>
    <name evidence="2" type="ORF">BGAL_0049g00170</name>
</gene>
<feature type="compositionally biased region" description="Basic and acidic residues" evidence="1">
    <location>
        <begin position="88"/>
        <end position="101"/>
    </location>
</feature>
<feature type="compositionally biased region" description="Basic and acidic residues" evidence="1">
    <location>
        <begin position="29"/>
        <end position="41"/>
    </location>
</feature>
<keyword evidence="3" id="KW-1185">Reference proteome</keyword>
<organism evidence="2 3">
    <name type="scientific">Botrytis galanthina</name>
    <dbReference type="NCBI Taxonomy" id="278940"/>
    <lineage>
        <taxon>Eukaryota</taxon>
        <taxon>Fungi</taxon>
        <taxon>Dikarya</taxon>
        <taxon>Ascomycota</taxon>
        <taxon>Pezizomycotina</taxon>
        <taxon>Leotiomycetes</taxon>
        <taxon>Helotiales</taxon>
        <taxon>Sclerotiniaceae</taxon>
        <taxon>Botrytis</taxon>
    </lineage>
</organism>
<dbReference type="OrthoDB" id="3550761at2759"/>